<evidence type="ECO:0000256" key="1">
    <source>
        <dbReference type="SAM" id="MobiDB-lite"/>
    </source>
</evidence>
<comment type="caution">
    <text evidence="2">The sequence shown here is derived from an EMBL/GenBank/DDBJ whole genome shotgun (WGS) entry which is preliminary data.</text>
</comment>
<reference evidence="2 3" key="1">
    <citation type="submission" date="2024-06" db="EMBL/GenBank/DDBJ databases">
        <authorList>
            <person name="Kraege A."/>
            <person name="Thomma B."/>
        </authorList>
    </citation>
    <scope>NUCLEOTIDE SEQUENCE [LARGE SCALE GENOMIC DNA]</scope>
</reference>
<name>A0ABP1GE78_9CHLO</name>
<evidence type="ECO:0000313" key="2">
    <source>
        <dbReference type="EMBL" id="CAL5229577.1"/>
    </source>
</evidence>
<dbReference type="InterPro" id="IPR001646">
    <property type="entry name" value="5peptide_repeat"/>
</dbReference>
<dbReference type="Gene3D" id="2.160.20.80">
    <property type="entry name" value="E3 ubiquitin-protein ligase SopA"/>
    <property type="match status" value="1"/>
</dbReference>
<dbReference type="PANTHER" id="PTHR47121">
    <property type="entry name" value="THYLAKOID LUMENAL PROTEIN TL20.3, CHLOROPLASTIC"/>
    <property type="match status" value="1"/>
</dbReference>
<sequence length="257" mass="28106">MTTSLLSQSHSECQLVFKGSCHRPGLKRAPRGAVVRAALDVQHAERNFDWKKVGAVAVLSASLCLTDPAWADLNKYEAAAGGEFNIGTAQQYGEADIKGKDFHDQDLRRSNFTAADCRDCNFKNSKLQGTYFIKTVVARANFENADLSDVLMDRAVLNDSNLTNANLSRAILTRSDLGGAKISGTDFSNALLDKTQQIALCRYADGTNSVTGVETRKSLGCGSRRRFKEASPSSPEGPQVDESEKDAFRKTMPIYRQ</sequence>
<evidence type="ECO:0000313" key="3">
    <source>
        <dbReference type="Proteomes" id="UP001497392"/>
    </source>
</evidence>
<organism evidence="2 3">
    <name type="scientific">Coccomyxa viridis</name>
    <dbReference type="NCBI Taxonomy" id="1274662"/>
    <lineage>
        <taxon>Eukaryota</taxon>
        <taxon>Viridiplantae</taxon>
        <taxon>Chlorophyta</taxon>
        <taxon>core chlorophytes</taxon>
        <taxon>Trebouxiophyceae</taxon>
        <taxon>Trebouxiophyceae incertae sedis</taxon>
        <taxon>Coccomyxaceae</taxon>
        <taxon>Coccomyxa</taxon>
    </lineage>
</organism>
<dbReference type="Proteomes" id="UP001497392">
    <property type="component" value="Unassembled WGS sequence"/>
</dbReference>
<gene>
    <name evidence="2" type="primary">g12933</name>
    <name evidence="2" type="ORF">VP750_LOCUS11483</name>
</gene>
<dbReference type="SUPFAM" id="SSF141571">
    <property type="entry name" value="Pentapeptide repeat-like"/>
    <property type="match status" value="1"/>
</dbReference>
<accession>A0ABP1GE78</accession>
<protein>
    <submittedName>
        <fullName evidence="2">G12933 protein</fullName>
    </submittedName>
</protein>
<dbReference type="PANTHER" id="PTHR47121:SF2">
    <property type="entry name" value="THYLAKOID LUMENAL PROTEIN TL20.3, CHLOROPLASTIC"/>
    <property type="match status" value="1"/>
</dbReference>
<dbReference type="InterPro" id="IPR053285">
    <property type="entry name" value="Thylakoid_lumenal_pentapeptide"/>
</dbReference>
<keyword evidence="3" id="KW-1185">Reference proteome</keyword>
<dbReference type="EMBL" id="CAXHTA020000021">
    <property type="protein sequence ID" value="CAL5229577.1"/>
    <property type="molecule type" value="Genomic_DNA"/>
</dbReference>
<dbReference type="Pfam" id="PF00805">
    <property type="entry name" value="Pentapeptide"/>
    <property type="match status" value="2"/>
</dbReference>
<feature type="region of interest" description="Disordered" evidence="1">
    <location>
        <begin position="221"/>
        <end position="257"/>
    </location>
</feature>
<proteinExistence type="predicted"/>